<dbReference type="PROSITE" id="PS50943">
    <property type="entry name" value="HTH_CROC1"/>
    <property type="match status" value="1"/>
</dbReference>
<keyword evidence="1" id="KW-0472">Membrane</keyword>
<evidence type="ECO:0000313" key="3">
    <source>
        <dbReference type="EMBL" id="MDQ0367290.1"/>
    </source>
</evidence>
<keyword evidence="4" id="KW-1185">Reference proteome</keyword>
<dbReference type="InterPro" id="IPR001387">
    <property type="entry name" value="Cro/C1-type_HTH"/>
</dbReference>
<dbReference type="Pfam" id="PF13560">
    <property type="entry name" value="HTH_31"/>
    <property type="match status" value="2"/>
</dbReference>
<protein>
    <submittedName>
        <fullName evidence="3">Transcriptional regulator with XRE-family HTH domain</fullName>
    </submittedName>
</protein>
<reference evidence="3 4" key="1">
    <citation type="submission" date="2023-07" db="EMBL/GenBank/DDBJ databases">
        <title>Sequencing the genomes of 1000 actinobacteria strains.</title>
        <authorList>
            <person name="Klenk H.-P."/>
        </authorList>
    </citation>
    <scope>NUCLEOTIDE SEQUENCE [LARGE SCALE GENOMIC DNA]</scope>
    <source>
        <strain evidence="3 4">DSM 44709</strain>
    </source>
</reference>
<dbReference type="Gene3D" id="1.10.260.40">
    <property type="entry name" value="lambda repressor-like DNA-binding domains"/>
    <property type="match status" value="1"/>
</dbReference>
<keyword evidence="1" id="KW-1133">Transmembrane helix</keyword>
<sequence>MGRPEKTITTGVRELAALAEHLRRLRSASGKTYPELERTGGYSASVFSRAASGDALPTWQVTHAYGTACGADERALRLTWERARDALTRQRVSPAADDPVTPTDFNQRLRDLIRRRGTQRAIAARANYSPSTVSAALNAARVPSADFVDRILTSLDLPADEHDRWHTWRTALATPDPRPTPTVAVTPAEPQIPAARASEPGLAVPPAPPAAAVLPIVLAALVLAALFTLLPALIDWWIPAC</sequence>
<dbReference type="AlphaFoldDB" id="A0AAE4AXQ3"/>
<dbReference type="RefSeq" id="WP_307241240.1">
    <property type="nucleotide sequence ID" value="NZ_JAUSUZ010000001.1"/>
</dbReference>
<gene>
    <name evidence="3" type="ORF">J2S42_003959</name>
</gene>
<feature type="domain" description="HTH cro/C1-type" evidence="2">
    <location>
        <begin position="109"/>
        <end position="162"/>
    </location>
</feature>
<dbReference type="SUPFAM" id="SSF47413">
    <property type="entry name" value="lambda repressor-like DNA-binding domains"/>
    <property type="match status" value="1"/>
</dbReference>
<dbReference type="InterPro" id="IPR010982">
    <property type="entry name" value="Lambda_DNA-bd_dom_sf"/>
</dbReference>
<organism evidence="3 4">
    <name type="scientific">Catenuloplanes indicus</name>
    <dbReference type="NCBI Taxonomy" id="137267"/>
    <lineage>
        <taxon>Bacteria</taxon>
        <taxon>Bacillati</taxon>
        <taxon>Actinomycetota</taxon>
        <taxon>Actinomycetes</taxon>
        <taxon>Micromonosporales</taxon>
        <taxon>Micromonosporaceae</taxon>
        <taxon>Catenuloplanes</taxon>
    </lineage>
</organism>
<evidence type="ECO:0000259" key="2">
    <source>
        <dbReference type="PROSITE" id="PS50943"/>
    </source>
</evidence>
<evidence type="ECO:0000313" key="4">
    <source>
        <dbReference type="Proteomes" id="UP001240236"/>
    </source>
</evidence>
<dbReference type="GO" id="GO:0003677">
    <property type="term" value="F:DNA binding"/>
    <property type="evidence" value="ECO:0007669"/>
    <property type="project" value="InterPro"/>
</dbReference>
<feature type="transmembrane region" description="Helical" evidence="1">
    <location>
        <begin position="212"/>
        <end position="238"/>
    </location>
</feature>
<comment type="caution">
    <text evidence="3">The sequence shown here is derived from an EMBL/GenBank/DDBJ whole genome shotgun (WGS) entry which is preliminary data.</text>
</comment>
<accession>A0AAE4AXQ3</accession>
<dbReference type="EMBL" id="JAUSUZ010000001">
    <property type="protein sequence ID" value="MDQ0367290.1"/>
    <property type="molecule type" value="Genomic_DNA"/>
</dbReference>
<dbReference type="Proteomes" id="UP001240236">
    <property type="component" value="Unassembled WGS sequence"/>
</dbReference>
<dbReference type="CDD" id="cd00093">
    <property type="entry name" value="HTH_XRE"/>
    <property type="match status" value="1"/>
</dbReference>
<keyword evidence="1" id="KW-0812">Transmembrane</keyword>
<name>A0AAE4AXQ3_9ACTN</name>
<evidence type="ECO:0000256" key="1">
    <source>
        <dbReference type="SAM" id="Phobius"/>
    </source>
</evidence>
<proteinExistence type="predicted"/>
<dbReference type="SMART" id="SM00530">
    <property type="entry name" value="HTH_XRE"/>
    <property type="match status" value="2"/>
</dbReference>